<evidence type="ECO:0000313" key="1">
    <source>
        <dbReference type="EMBL" id="KKM24959.1"/>
    </source>
</evidence>
<organism evidence="1">
    <name type="scientific">marine sediment metagenome</name>
    <dbReference type="NCBI Taxonomy" id="412755"/>
    <lineage>
        <taxon>unclassified sequences</taxon>
        <taxon>metagenomes</taxon>
        <taxon>ecological metagenomes</taxon>
    </lineage>
</organism>
<dbReference type="SUPFAM" id="SSF55166">
    <property type="entry name" value="Hedgehog/DD-peptidase"/>
    <property type="match status" value="1"/>
</dbReference>
<dbReference type="InterPro" id="IPR009045">
    <property type="entry name" value="Zn_M74/Hedgehog-like"/>
</dbReference>
<protein>
    <submittedName>
        <fullName evidence="1">Uncharacterized protein</fullName>
    </submittedName>
</protein>
<accession>A0A0F9IXY1</accession>
<dbReference type="AlphaFoldDB" id="A0A0F9IXY1"/>
<sequence length="191" mass="21332">MSRDLDTLVPEFRGKVDLVLASCEEQGITMRPFFTERTPWAQARIYRSTRGTGEIVRTANRMRASGAPYLAGILEGVGPQYSPPSSRGHLTNAAPGLSWHQWGMAVDCFWLLDGAAIWSIKHTIIRDDLSINGYFIYGDEAVSNALLSAGMAWGWDWPHIQLTPDGSPHDVYAWRDLDSQMRNKFGTTEVS</sequence>
<dbReference type="Gene3D" id="3.30.1380.10">
    <property type="match status" value="1"/>
</dbReference>
<reference evidence="1" key="1">
    <citation type="journal article" date="2015" name="Nature">
        <title>Complex archaea that bridge the gap between prokaryotes and eukaryotes.</title>
        <authorList>
            <person name="Spang A."/>
            <person name="Saw J.H."/>
            <person name="Jorgensen S.L."/>
            <person name="Zaremba-Niedzwiedzka K."/>
            <person name="Martijn J."/>
            <person name="Lind A.E."/>
            <person name="van Eijk R."/>
            <person name="Schleper C."/>
            <person name="Guy L."/>
            <person name="Ettema T.J."/>
        </authorList>
    </citation>
    <scope>NUCLEOTIDE SEQUENCE</scope>
</reference>
<name>A0A0F9IXY1_9ZZZZ</name>
<dbReference type="EMBL" id="LAZR01012816">
    <property type="protein sequence ID" value="KKM24959.1"/>
    <property type="molecule type" value="Genomic_DNA"/>
</dbReference>
<comment type="caution">
    <text evidence="1">The sequence shown here is derived from an EMBL/GenBank/DDBJ whole genome shotgun (WGS) entry which is preliminary data.</text>
</comment>
<gene>
    <name evidence="1" type="ORF">LCGC14_1599810</name>
</gene>
<proteinExistence type="predicted"/>